<reference evidence="2" key="1">
    <citation type="submission" date="2019-08" db="EMBL/GenBank/DDBJ databases">
        <authorList>
            <person name="Kucharzyk K."/>
            <person name="Murdoch R.W."/>
            <person name="Higgins S."/>
            <person name="Loffler F."/>
        </authorList>
    </citation>
    <scope>NUCLEOTIDE SEQUENCE</scope>
</reference>
<comment type="caution">
    <text evidence="2">The sequence shown here is derived from an EMBL/GenBank/DDBJ whole genome shotgun (WGS) entry which is preliminary data.</text>
</comment>
<feature type="region of interest" description="Disordered" evidence="1">
    <location>
        <begin position="84"/>
        <end position="134"/>
    </location>
</feature>
<name>A0A645GSY3_9ZZZZ</name>
<evidence type="ECO:0000313" key="2">
    <source>
        <dbReference type="EMBL" id="MPN29400.1"/>
    </source>
</evidence>
<gene>
    <name evidence="2" type="ORF">SDC9_176853</name>
</gene>
<accession>A0A645GSY3</accession>
<dbReference type="AntiFam" id="ANF00128">
    <property type="entry name" value="Shadow ORF (ftsA)"/>
</dbReference>
<sequence>MAAGDPGIYMADLAVGHQFDFLDDAADRVHRLLDIDHDPLLQPARILRAHADHAQPSLVVDIGDQRDDLRRSDIQANHQILVVPAHSLTFPSHRQRPSSRNHSDTANPRLPAVPANSRPSSDKPRQTAAGASPP</sequence>
<evidence type="ECO:0000256" key="1">
    <source>
        <dbReference type="SAM" id="MobiDB-lite"/>
    </source>
</evidence>
<dbReference type="EMBL" id="VSSQ01080076">
    <property type="protein sequence ID" value="MPN29400.1"/>
    <property type="molecule type" value="Genomic_DNA"/>
</dbReference>
<protein>
    <submittedName>
        <fullName evidence="2">Uncharacterized protein</fullName>
    </submittedName>
</protein>
<organism evidence="2">
    <name type="scientific">bioreactor metagenome</name>
    <dbReference type="NCBI Taxonomy" id="1076179"/>
    <lineage>
        <taxon>unclassified sequences</taxon>
        <taxon>metagenomes</taxon>
        <taxon>ecological metagenomes</taxon>
    </lineage>
</organism>
<proteinExistence type="predicted"/>
<dbReference type="AlphaFoldDB" id="A0A645GSY3"/>